<dbReference type="SUPFAM" id="SSF116734">
    <property type="entry name" value="DNA methylase specificity domain"/>
    <property type="match status" value="2"/>
</dbReference>
<dbReference type="AlphaFoldDB" id="A0A7J5AK01"/>
<dbReference type="InterPro" id="IPR044946">
    <property type="entry name" value="Restrct_endonuc_typeI_TRD_sf"/>
</dbReference>
<dbReference type="PANTHER" id="PTHR30408:SF12">
    <property type="entry name" value="TYPE I RESTRICTION ENZYME MJAVIII SPECIFICITY SUBUNIT"/>
    <property type="match status" value="1"/>
</dbReference>
<name>A0A7J5AK01_9FLAO</name>
<proteinExistence type="inferred from homology"/>
<comment type="caution">
    <text evidence="6">The sequence shown here is derived from an EMBL/GenBank/DDBJ whole genome shotgun (WGS) entry which is preliminary data.</text>
</comment>
<evidence type="ECO:0000256" key="2">
    <source>
        <dbReference type="ARBA" id="ARBA00022747"/>
    </source>
</evidence>
<reference evidence="6 7" key="1">
    <citation type="submission" date="2019-09" db="EMBL/GenBank/DDBJ databases">
        <title>Flavobacterium sp. nov., isolated from glacier ice.</title>
        <authorList>
            <person name="Liu Q."/>
        </authorList>
    </citation>
    <scope>NUCLEOTIDE SEQUENCE [LARGE SCALE GENOMIC DNA]</scope>
    <source>
        <strain evidence="6 7">NBRC 112527</strain>
    </source>
</reference>
<evidence type="ECO:0000313" key="7">
    <source>
        <dbReference type="Proteomes" id="UP000490922"/>
    </source>
</evidence>
<keyword evidence="4" id="KW-0175">Coiled coil</keyword>
<evidence type="ECO:0000313" key="6">
    <source>
        <dbReference type="EMBL" id="KAB1157932.1"/>
    </source>
</evidence>
<comment type="similarity">
    <text evidence="1">Belongs to the type-I restriction system S methylase family.</text>
</comment>
<gene>
    <name evidence="6" type="ORF">F6464_02290</name>
</gene>
<evidence type="ECO:0000259" key="5">
    <source>
        <dbReference type="Pfam" id="PF01420"/>
    </source>
</evidence>
<dbReference type="CDD" id="cd17265">
    <property type="entry name" value="RMtype1_S_Eco4255III-TRD2-CR2_like"/>
    <property type="match status" value="1"/>
</dbReference>
<keyword evidence="3" id="KW-0238">DNA-binding</keyword>
<dbReference type="GO" id="GO:0004519">
    <property type="term" value="F:endonuclease activity"/>
    <property type="evidence" value="ECO:0007669"/>
    <property type="project" value="UniProtKB-KW"/>
</dbReference>
<evidence type="ECO:0000256" key="1">
    <source>
        <dbReference type="ARBA" id="ARBA00010923"/>
    </source>
</evidence>
<dbReference type="RefSeq" id="WP_151106125.1">
    <property type="nucleotide sequence ID" value="NZ_WAEM01000001.1"/>
</dbReference>
<evidence type="ECO:0000256" key="3">
    <source>
        <dbReference type="ARBA" id="ARBA00023125"/>
    </source>
</evidence>
<keyword evidence="6" id="KW-0378">Hydrolase</keyword>
<dbReference type="EMBL" id="WAEM01000001">
    <property type="protein sequence ID" value="KAB1157932.1"/>
    <property type="molecule type" value="Genomic_DNA"/>
</dbReference>
<keyword evidence="6" id="KW-0540">Nuclease</keyword>
<dbReference type="PANTHER" id="PTHR30408">
    <property type="entry name" value="TYPE-1 RESTRICTION ENZYME ECOKI SPECIFICITY PROTEIN"/>
    <property type="match status" value="1"/>
</dbReference>
<organism evidence="6 7">
    <name type="scientific">Flavobacterium luteum</name>
    <dbReference type="NCBI Taxonomy" id="2026654"/>
    <lineage>
        <taxon>Bacteria</taxon>
        <taxon>Pseudomonadati</taxon>
        <taxon>Bacteroidota</taxon>
        <taxon>Flavobacteriia</taxon>
        <taxon>Flavobacteriales</taxon>
        <taxon>Flavobacteriaceae</taxon>
        <taxon>Flavobacterium</taxon>
    </lineage>
</organism>
<keyword evidence="6" id="KW-0255">Endonuclease</keyword>
<accession>A0A7J5AK01</accession>
<evidence type="ECO:0000256" key="4">
    <source>
        <dbReference type="SAM" id="Coils"/>
    </source>
</evidence>
<dbReference type="Gene3D" id="3.90.220.20">
    <property type="entry name" value="DNA methylase specificity domains"/>
    <property type="match status" value="2"/>
</dbReference>
<dbReference type="GO" id="GO:0003677">
    <property type="term" value="F:DNA binding"/>
    <property type="evidence" value="ECO:0007669"/>
    <property type="project" value="UniProtKB-KW"/>
</dbReference>
<dbReference type="GO" id="GO:0009307">
    <property type="term" value="P:DNA restriction-modification system"/>
    <property type="evidence" value="ECO:0007669"/>
    <property type="project" value="UniProtKB-KW"/>
</dbReference>
<feature type="coiled-coil region" evidence="4">
    <location>
        <begin position="364"/>
        <end position="398"/>
    </location>
</feature>
<dbReference type="InterPro" id="IPR000055">
    <property type="entry name" value="Restrct_endonuc_typeI_TRD"/>
</dbReference>
<dbReference type="Proteomes" id="UP000490922">
    <property type="component" value="Unassembled WGS sequence"/>
</dbReference>
<protein>
    <submittedName>
        <fullName evidence="6">Restriction endonuclease subunit S</fullName>
    </submittedName>
</protein>
<dbReference type="Pfam" id="PF01420">
    <property type="entry name" value="Methylase_S"/>
    <property type="match status" value="1"/>
</dbReference>
<keyword evidence="2" id="KW-0680">Restriction system</keyword>
<dbReference type="InterPro" id="IPR052021">
    <property type="entry name" value="Type-I_RS_S_subunit"/>
</dbReference>
<sequence length="413" mass="46916">MKNDALGYKQTSFGFIPIDWEVKKLGDLGKVISGLTYSPDDICEESGTLVLRSSNVQDGQIKLGDNVYVKVKTGEYNPVNKQDILICVRNGSKSLIGKNALITEEAAGMAFGAFMAIYRSDFNNYLYQIFNTDIYYREIHKNLGATINSINGSDLKEIKIPIPPLPEQNKIVSILSTWDKAIDNCKGIVDNLKNRNNGLSQQLLSGKMRVKGFEKSKWTLVSINRFAKDSSTKNPIDKELIVLSCTKHNGLVPSLEYFGRKIYSDDLTTYKIVSKGQFAYATNHIEEGSIGYQSEYDEALISPMYTVFQTNETVNDNFLFRVLKSSNYIHEYQKRMEGSIDRRGGLRWNEFSKIKVPVPEIKEQIAINEILDKATEELKQYQDKLQTLQLQKKGLMQQLLTGKVRVETNNYKQ</sequence>
<dbReference type="OrthoDB" id="667970at2"/>
<keyword evidence="7" id="KW-1185">Reference proteome</keyword>
<feature type="domain" description="Type I restriction modification DNA specificity" evidence="5">
    <location>
        <begin position="17"/>
        <end position="193"/>
    </location>
</feature>